<feature type="region of interest" description="Disordered" evidence="1">
    <location>
        <begin position="28"/>
        <end position="48"/>
    </location>
</feature>
<protein>
    <submittedName>
        <fullName evidence="2">Uncharacterized membrane protein YciS (DUF1049 family)</fullName>
    </submittedName>
</protein>
<keyword evidence="3" id="KW-1185">Reference proteome</keyword>
<gene>
    <name evidence="2" type="ORF">BJY26_000396</name>
</gene>
<evidence type="ECO:0000256" key="1">
    <source>
        <dbReference type="SAM" id="MobiDB-lite"/>
    </source>
</evidence>
<sequence length="48" mass="5403">MSIIMFIVGFAIAVLVVPPSLQRKVQKSSRRMIRRLAKSTKNKGDSRS</sequence>
<reference evidence="2 3" key="1">
    <citation type="submission" date="2020-07" db="EMBL/GenBank/DDBJ databases">
        <title>Sequencing the genomes of 1000 actinobacteria strains.</title>
        <authorList>
            <person name="Klenk H.-P."/>
        </authorList>
    </citation>
    <scope>NUCLEOTIDE SEQUENCE [LARGE SCALE GENOMIC DNA]</scope>
    <source>
        <strain evidence="2 3">DSM 26341</strain>
    </source>
</reference>
<evidence type="ECO:0000313" key="2">
    <source>
        <dbReference type="EMBL" id="NYI66090.1"/>
    </source>
</evidence>
<feature type="compositionally biased region" description="Basic residues" evidence="1">
    <location>
        <begin position="28"/>
        <end position="41"/>
    </location>
</feature>
<accession>A0A7Z0A9L6</accession>
<dbReference type="Proteomes" id="UP000539111">
    <property type="component" value="Unassembled WGS sequence"/>
</dbReference>
<comment type="caution">
    <text evidence="2">The sequence shown here is derived from an EMBL/GenBank/DDBJ whole genome shotgun (WGS) entry which is preliminary data.</text>
</comment>
<organism evidence="2 3">
    <name type="scientific">Spelaeicoccus albus</name>
    <dbReference type="NCBI Taxonomy" id="1280376"/>
    <lineage>
        <taxon>Bacteria</taxon>
        <taxon>Bacillati</taxon>
        <taxon>Actinomycetota</taxon>
        <taxon>Actinomycetes</taxon>
        <taxon>Micrococcales</taxon>
        <taxon>Brevibacteriaceae</taxon>
        <taxon>Spelaeicoccus</taxon>
    </lineage>
</organism>
<proteinExistence type="predicted"/>
<dbReference type="AlphaFoldDB" id="A0A7Z0A9L6"/>
<dbReference type="EMBL" id="JACBZP010000001">
    <property type="protein sequence ID" value="NYI66090.1"/>
    <property type="molecule type" value="Genomic_DNA"/>
</dbReference>
<name>A0A7Z0A9L6_9MICO</name>
<evidence type="ECO:0000313" key="3">
    <source>
        <dbReference type="Proteomes" id="UP000539111"/>
    </source>
</evidence>